<dbReference type="Proteomes" id="UP000510647">
    <property type="component" value="Chromosome 1"/>
</dbReference>
<keyword evidence="6" id="KW-0732">Signal</keyword>
<dbReference type="GO" id="GO:0009986">
    <property type="term" value="C:cell surface"/>
    <property type="evidence" value="ECO:0007669"/>
    <property type="project" value="TreeGrafter"/>
</dbReference>
<dbReference type="EMBL" id="CP059267">
    <property type="protein sequence ID" value="QLQ78391.1"/>
    <property type="molecule type" value="Genomic_DNA"/>
</dbReference>
<evidence type="ECO:0000256" key="3">
    <source>
        <dbReference type="ARBA" id="ARBA00023295"/>
    </source>
</evidence>
<comment type="similarity">
    <text evidence="1 5">Belongs to the glycosyl hydrolase 5 (cellulase A) family.</text>
</comment>
<dbReference type="SUPFAM" id="SSF51445">
    <property type="entry name" value="(Trans)glycosidases"/>
    <property type="match status" value="1"/>
</dbReference>
<dbReference type="PANTHER" id="PTHR31297:SF9">
    <property type="entry name" value="GLUCAN 1,3-BETA-GLUCOSIDASE 2"/>
    <property type="match status" value="1"/>
</dbReference>
<dbReference type="GO" id="GO:0071555">
    <property type="term" value="P:cell wall organization"/>
    <property type="evidence" value="ECO:0007669"/>
    <property type="project" value="UniProtKB-KW"/>
</dbReference>
<keyword evidence="9" id="KW-1185">Reference proteome</keyword>
<dbReference type="AlphaFoldDB" id="A0A7H9HMG3"/>
<accession>A0A7H9HMG3</accession>
<organism evidence="8 9">
    <name type="scientific">Torulaspora globosa</name>
    <dbReference type="NCBI Taxonomy" id="48254"/>
    <lineage>
        <taxon>Eukaryota</taxon>
        <taxon>Fungi</taxon>
        <taxon>Dikarya</taxon>
        <taxon>Ascomycota</taxon>
        <taxon>Saccharomycotina</taxon>
        <taxon>Saccharomycetes</taxon>
        <taxon>Saccharomycetales</taxon>
        <taxon>Saccharomycetaceae</taxon>
        <taxon>Torulaspora</taxon>
    </lineage>
</organism>
<dbReference type="Pfam" id="PF00150">
    <property type="entry name" value="Cellulase"/>
    <property type="match status" value="1"/>
</dbReference>
<keyword evidence="4" id="KW-0961">Cell wall biogenesis/degradation</keyword>
<dbReference type="PROSITE" id="PS00659">
    <property type="entry name" value="GLYCOSYL_HYDROL_F5"/>
    <property type="match status" value="1"/>
</dbReference>
<sequence>MINQLIALVIGFSVVLGTNEGISPAQLQDLQKRFNSYYNDNRTVSVKGITIGGWLVTEPYITPSLYEEAIWLAENTSSGIVDEYTLCETLGYESALSLLQDHWDTWINEEDFKKISDDGFNLVRIPIGYWAWKQDNETDRYVGNITYHDPYVGNGLQLKYLEKALSWAQEYGLNVWIDLHGAPSSQNGFDNSGHRDLYATKLGWLATSESRRLTLAVWKSIFESYLTNNSESPIVGIEIMNEPLSPKLDYDVMTKYYYEAFKMFKQQQTSGDNTTFVIHDAFEEIGHWNLHFNPQFQNVSSKYLNISNLTYNQQSVLVDHHHYEVFTDSQLNNSQYQRIINVINYGESIHKELPYHPAVVGEWSGAITDCAFWLNGLGVGSRYDGSYYNTTNFTASGPPIGKCSSQLPVSSWNQQYRVQVRQFIEAQLATYSMKTSGWIFWNWKTENATEWDYLKLKENGLFPSPFDNYTYFQIDGALKPSVSKSLSKEATATSTKTKNAAVAVRAPFSDFQIQPISLTMKISMLASVLSVGIVCIFL</sequence>
<gene>
    <name evidence="8" type="ORF">HG537_0A06380</name>
</gene>
<dbReference type="GO" id="GO:0004338">
    <property type="term" value="F:glucan exo-1,3-beta-glucosidase activity"/>
    <property type="evidence" value="ECO:0007669"/>
    <property type="project" value="TreeGrafter"/>
</dbReference>
<evidence type="ECO:0000313" key="8">
    <source>
        <dbReference type="EMBL" id="QLQ78391.1"/>
    </source>
</evidence>
<dbReference type="InterPro" id="IPR017853">
    <property type="entry name" value="GH"/>
</dbReference>
<evidence type="ECO:0000256" key="2">
    <source>
        <dbReference type="ARBA" id="ARBA00022801"/>
    </source>
</evidence>
<evidence type="ECO:0000313" key="9">
    <source>
        <dbReference type="Proteomes" id="UP000510647"/>
    </source>
</evidence>
<evidence type="ECO:0000256" key="1">
    <source>
        <dbReference type="ARBA" id="ARBA00005641"/>
    </source>
</evidence>
<feature type="signal peptide" evidence="6">
    <location>
        <begin position="1"/>
        <end position="17"/>
    </location>
</feature>
<dbReference type="PANTHER" id="PTHR31297">
    <property type="entry name" value="GLUCAN ENDO-1,6-BETA-GLUCOSIDASE B"/>
    <property type="match status" value="1"/>
</dbReference>
<evidence type="ECO:0000259" key="7">
    <source>
        <dbReference type="Pfam" id="PF00150"/>
    </source>
</evidence>
<dbReference type="Gene3D" id="3.20.20.80">
    <property type="entry name" value="Glycosidases"/>
    <property type="match status" value="1"/>
</dbReference>
<name>A0A7H9HMG3_9SACH</name>
<protein>
    <recommendedName>
        <fullName evidence="7">Glycoside hydrolase family 5 domain-containing protein</fullName>
    </recommendedName>
</protein>
<evidence type="ECO:0000256" key="5">
    <source>
        <dbReference type="RuleBase" id="RU361153"/>
    </source>
</evidence>
<feature type="domain" description="Glycoside hydrolase family 5" evidence="7">
    <location>
        <begin position="102"/>
        <end position="364"/>
    </location>
</feature>
<evidence type="ECO:0000256" key="4">
    <source>
        <dbReference type="ARBA" id="ARBA00023316"/>
    </source>
</evidence>
<dbReference type="GO" id="GO:0005576">
    <property type="term" value="C:extracellular region"/>
    <property type="evidence" value="ECO:0007669"/>
    <property type="project" value="TreeGrafter"/>
</dbReference>
<dbReference type="OrthoDB" id="62120at2759"/>
<dbReference type="InterPro" id="IPR050386">
    <property type="entry name" value="Glycosyl_hydrolase_5"/>
</dbReference>
<feature type="chain" id="PRO_5028999595" description="Glycoside hydrolase family 5 domain-containing protein" evidence="6">
    <location>
        <begin position="18"/>
        <end position="538"/>
    </location>
</feature>
<proteinExistence type="inferred from homology"/>
<keyword evidence="3 5" id="KW-0326">Glycosidase</keyword>
<dbReference type="InterPro" id="IPR001547">
    <property type="entry name" value="Glyco_hydro_5"/>
</dbReference>
<keyword evidence="2 5" id="KW-0378">Hydrolase</keyword>
<dbReference type="InterPro" id="IPR018087">
    <property type="entry name" value="Glyco_hydro_5_CS"/>
</dbReference>
<evidence type="ECO:0000256" key="6">
    <source>
        <dbReference type="SAM" id="SignalP"/>
    </source>
</evidence>
<dbReference type="GO" id="GO:0009251">
    <property type="term" value="P:glucan catabolic process"/>
    <property type="evidence" value="ECO:0007669"/>
    <property type="project" value="TreeGrafter"/>
</dbReference>
<reference evidence="8 9" key="1">
    <citation type="submission" date="2020-06" db="EMBL/GenBank/DDBJ databases">
        <title>The yeast mating-type switching endonuclease HO is a domesticated member of an unorthodox homing genetic element family.</title>
        <authorList>
            <person name="Coughlan A.Y."/>
            <person name="Lombardi L."/>
            <person name="Braun-Galleani S."/>
            <person name="Martos A.R."/>
            <person name="Galeote V."/>
            <person name="Bigey F."/>
            <person name="Dequin S."/>
            <person name="Byrne K.P."/>
            <person name="Wolfe K.H."/>
        </authorList>
    </citation>
    <scope>NUCLEOTIDE SEQUENCE [LARGE SCALE GENOMIC DNA]</scope>
    <source>
        <strain evidence="8 9">CBS2947</strain>
    </source>
</reference>